<dbReference type="InterPro" id="IPR050707">
    <property type="entry name" value="HTH_MetabolicPath_Reg"/>
</dbReference>
<dbReference type="GO" id="GO:0003677">
    <property type="term" value="F:DNA binding"/>
    <property type="evidence" value="ECO:0007669"/>
    <property type="project" value="UniProtKB-KW"/>
</dbReference>
<protein>
    <submittedName>
        <fullName evidence="6">DNA-binding IclR family transcriptional regulator</fullName>
    </submittedName>
</protein>
<dbReference type="InterPro" id="IPR014757">
    <property type="entry name" value="Tscrpt_reg_IclR_C"/>
</dbReference>
<dbReference type="EMBL" id="JAUSQM010000001">
    <property type="protein sequence ID" value="MDP9820751.1"/>
    <property type="molecule type" value="Genomic_DNA"/>
</dbReference>
<comment type="caution">
    <text evidence="6">The sequence shown here is derived from an EMBL/GenBank/DDBJ whole genome shotgun (WGS) entry which is preliminary data.</text>
</comment>
<feature type="domain" description="IclR-ED" evidence="5">
    <location>
        <begin position="79"/>
        <end position="251"/>
    </location>
</feature>
<dbReference type="InterPro" id="IPR029016">
    <property type="entry name" value="GAF-like_dom_sf"/>
</dbReference>
<dbReference type="PROSITE" id="PS51077">
    <property type="entry name" value="HTH_ICLR"/>
    <property type="match status" value="1"/>
</dbReference>
<dbReference type="PROSITE" id="PS51078">
    <property type="entry name" value="ICLR_ED"/>
    <property type="match status" value="1"/>
</dbReference>
<sequence length="251" mass="26731">MSAARLGDTPSRGAAPQPGVIAKLTQIVDLFVAGPDHLRLDEIAALSGLPRSTAARTLTQLVELEWLEHDERGYALGPRMRQVGRRVEGHLPLRSAAADPLHELHAATSAVVHLAILDRGQIEMVDKIGGVRTSTIPTTVGTRYPAETAVCGRAMLASLSPERVDQLLTGGRASGVLHDRLNGIRRRRGFAVTTDDMPWDLRGIGAAVIGPHGPIGAISVGLPGRHAPVEKFAPLLARAVQQTTQRLQRAG</sequence>
<name>A0ABT9NK04_9ACTN</name>
<dbReference type="InterPro" id="IPR036390">
    <property type="entry name" value="WH_DNA-bd_sf"/>
</dbReference>
<reference evidence="6 7" key="1">
    <citation type="submission" date="2023-07" db="EMBL/GenBank/DDBJ databases">
        <title>Sequencing the genomes of 1000 actinobacteria strains.</title>
        <authorList>
            <person name="Klenk H.-P."/>
        </authorList>
    </citation>
    <scope>NUCLEOTIDE SEQUENCE [LARGE SCALE GENOMIC DNA]</scope>
    <source>
        <strain evidence="6 7">GD13</strain>
    </source>
</reference>
<evidence type="ECO:0000313" key="6">
    <source>
        <dbReference type="EMBL" id="MDP9820751.1"/>
    </source>
</evidence>
<feature type="domain" description="HTH iclR-type" evidence="4">
    <location>
        <begin position="18"/>
        <end position="78"/>
    </location>
</feature>
<dbReference type="SUPFAM" id="SSF46785">
    <property type="entry name" value="Winged helix' DNA-binding domain"/>
    <property type="match status" value="1"/>
</dbReference>
<gene>
    <name evidence="6" type="ORF">J2S59_000560</name>
</gene>
<dbReference type="RefSeq" id="WP_181641614.1">
    <property type="nucleotide sequence ID" value="NZ_CCXJ01000122.1"/>
</dbReference>
<dbReference type="InterPro" id="IPR005471">
    <property type="entry name" value="Tscrpt_reg_IclR_N"/>
</dbReference>
<organism evidence="6 7">
    <name type="scientific">Nocardioides massiliensis</name>
    <dbReference type="NCBI Taxonomy" id="1325935"/>
    <lineage>
        <taxon>Bacteria</taxon>
        <taxon>Bacillati</taxon>
        <taxon>Actinomycetota</taxon>
        <taxon>Actinomycetes</taxon>
        <taxon>Propionibacteriales</taxon>
        <taxon>Nocardioidaceae</taxon>
        <taxon>Nocardioides</taxon>
    </lineage>
</organism>
<evidence type="ECO:0000256" key="2">
    <source>
        <dbReference type="ARBA" id="ARBA00023125"/>
    </source>
</evidence>
<dbReference type="Gene3D" id="3.30.450.40">
    <property type="match status" value="1"/>
</dbReference>
<evidence type="ECO:0000256" key="1">
    <source>
        <dbReference type="ARBA" id="ARBA00023015"/>
    </source>
</evidence>
<evidence type="ECO:0000259" key="5">
    <source>
        <dbReference type="PROSITE" id="PS51078"/>
    </source>
</evidence>
<keyword evidence="3" id="KW-0804">Transcription</keyword>
<dbReference type="Pfam" id="PF01614">
    <property type="entry name" value="IclR_C"/>
    <property type="match status" value="1"/>
</dbReference>
<dbReference type="Proteomes" id="UP001240447">
    <property type="component" value="Unassembled WGS sequence"/>
</dbReference>
<dbReference type="SUPFAM" id="SSF55781">
    <property type="entry name" value="GAF domain-like"/>
    <property type="match status" value="1"/>
</dbReference>
<accession>A0ABT9NK04</accession>
<evidence type="ECO:0000259" key="4">
    <source>
        <dbReference type="PROSITE" id="PS51077"/>
    </source>
</evidence>
<dbReference type="Gene3D" id="1.10.10.10">
    <property type="entry name" value="Winged helix-like DNA-binding domain superfamily/Winged helix DNA-binding domain"/>
    <property type="match status" value="1"/>
</dbReference>
<keyword evidence="2 6" id="KW-0238">DNA-binding</keyword>
<dbReference type="Pfam" id="PF09339">
    <property type="entry name" value="HTH_IclR"/>
    <property type="match status" value="1"/>
</dbReference>
<dbReference type="PANTHER" id="PTHR30136:SF35">
    <property type="entry name" value="HTH-TYPE TRANSCRIPTIONAL REGULATOR RV1719"/>
    <property type="match status" value="1"/>
</dbReference>
<dbReference type="SMART" id="SM00346">
    <property type="entry name" value="HTH_ICLR"/>
    <property type="match status" value="1"/>
</dbReference>
<proteinExistence type="predicted"/>
<dbReference type="PANTHER" id="PTHR30136">
    <property type="entry name" value="HELIX-TURN-HELIX TRANSCRIPTIONAL REGULATOR, ICLR FAMILY"/>
    <property type="match status" value="1"/>
</dbReference>
<keyword evidence="1" id="KW-0805">Transcription regulation</keyword>
<dbReference type="InterPro" id="IPR036388">
    <property type="entry name" value="WH-like_DNA-bd_sf"/>
</dbReference>
<evidence type="ECO:0000313" key="7">
    <source>
        <dbReference type="Proteomes" id="UP001240447"/>
    </source>
</evidence>
<keyword evidence="7" id="KW-1185">Reference proteome</keyword>
<evidence type="ECO:0000256" key="3">
    <source>
        <dbReference type="ARBA" id="ARBA00023163"/>
    </source>
</evidence>